<dbReference type="PANTHER" id="PTHR35519">
    <property type="entry name" value="MEMBRANE PROTEINS"/>
    <property type="match status" value="1"/>
</dbReference>
<evidence type="ECO:0000313" key="2">
    <source>
        <dbReference type="EMBL" id="MBM2416195.1"/>
    </source>
</evidence>
<gene>
    <name evidence="1" type="ORF">JQX41_04390</name>
    <name evidence="2" type="ORF">JQX48_04390</name>
</gene>
<dbReference type="Pfam" id="PF13430">
    <property type="entry name" value="DUF4112"/>
    <property type="match status" value="1"/>
</dbReference>
<evidence type="ECO:0000313" key="3">
    <source>
        <dbReference type="Proteomes" id="UP000755667"/>
    </source>
</evidence>
<sequence length="132" mass="14176">MVQTSLSSADTADRLARIARVAALLDSRFRVPVIGVRVGWDSILGVIPGIGDAVTTVPAGWMIWQGYQMGARKRTLARMGLNAGIDLIVGGVPIIGDLFDVAFKSHKKNLALLQSDMQRRVIHASSEEVAHG</sequence>
<reference evidence="1 4" key="1">
    <citation type="submission" date="2021-01" db="EMBL/GenBank/DDBJ databases">
        <title>Diatom-associated Roseobacters Show Island Model of Population Structure.</title>
        <authorList>
            <person name="Qu L."/>
            <person name="Feng X."/>
            <person name="Chen Y."/>
            <person name="Li L."/>
            <person name="Wang X."/>
            <person name="Hu Z."/>
            <person name="Wang H."/>
            <person name="Luo H."/>
        </authorList>
    </citation>
    <scope>NUCLEOTIDE SEQUENCE</scope>
    <source>
        <strain evidence="2 4">CC28-63</strain>
        <strain evidence="1">CC28-69</strain>
    </source>
</reference>
<evidence type="ECO:0000313" key="4">
    <source>
        <dbReference type="Proteomes" id="UP000809440"/>
    </source>
</evidence>
<keyword evidence="4" id="KW-1185">Reference proteome</keyword>
<dbReference type="Proteomes" id="UP000809440">
    <property type="component" value="Unassembled WGS sequence"/>
</dbReference>
<dbReference type="Proteomes" id="UP000755667">
    <property type="component" value="Unassembled WGS sequence"/>
</dbReference>
<dbReference type="RefSeq" id="WP_085631294.1">
    <property type="nucleotide sequence ID" value="NZ_JAFBWU010000002.1"/>
</dbReference>
<dbReference type="AlphaFoldDB" id="A0A9Q2NSY3"/>
<dbReference type="InterPro" id="IPR025187">
    <property type="entry name" value="DUF4112"/>
</dbReference>
<dbReference type="PANTHER" id="PTHR35519:SF2">
    <property type="entry name" value="PH DOMAIN PROTEIN"/>
    <property type="match status" value="1"/>
</dbReference>
<comment type="caution">
    <text evidence="1">The sequence shown here is derived from an EMBL/GenBank/DDBJ whole genome shotgun (WGS) entry which is preliminary data.</text>
</comment>
<evidence type="ECO:0000313" key="1">
    <source>
        <dbReference type="EMBL" id="MBM2411528.1"/>
    </source>
</evidence>
<proteinExistence type="predicted"/>
<dbReference type="GeneID" id="62642075"/>
<protein>
    <submittedName>
        <fullName evidence="1">DUF4112 domain-containing protein</fullName>
    </submittedName>
</protein>
<name>A0A9Q2NSY3_9RHOB</name>
<dbReference type="EMBL" id="JAFBXE010000002">
    <property type="protein sequence ID" value="MBM2411528.1"/>
    <property type="molecule type" value="Genomic_DNA"/>
</dbReference>
<accession>A0A9Q2NSY3</accession>
<organism evidence="1 3">
    <name type="scientific">Marivita cryptomonadis</name>
    <dbReference type="NCBI Taxonomy" id="505252"/>
    <lineage>
        <taxon>Bacteria</taxon>
        <taxon>Pseudomonadati</taxon>
        <taxon>Pseudomonadota</taxon>
        <taxon>Alphaproteobacteria</taxon>
        <taxon>Rhodobacterales</taxon>
        <taxon>Roseobacteraceae</taxon>
        <taxon>Marivita</taxon>
    </lineage>
</organism>
<dbReference type="EMBL" id="JAFBXF010000002">
    <property type="protein sequence ID" value="MBM2416195.1"/>
    <property type="molecule type" value="Genomic_DNA"/>
</dbReference>
<dbReference type="OrthoDB" id="513552at2"/>